<dbReference type="SMART" id="SM00186">
    <property type="entry name" value="FBG"/>
    <property type="match status" value="1"/>
</dbReference>
<evidence type="ECO:0000256" key="1">
    <source>
        <dbReference type="ARBA" id="ARBA00023157"/>
    </source>
</evidence>
<protein>
    <recommendedName>
        <fullName evidence="3">Fibrinogen C-terminal domain-containing protein</fullName>
    </recommendedName>
</protein>
<dbReference type="Pfam" id="PF00147">
    <property type="entry name" value="Fibrinogen_C"/>
    <property type="match status" value="1"/>
</dbReference>
<dbReference type="SUPFAM" id="SSF56496">
    <property type="entry name" value="Fibrinogen C-terminal domain-like"/>
    <property type="match status" value="1"/>
</dbReference>
<dbReference type="STRING" id="51511.ENSCSAVP00000002831"/>
<dbReference type="InterPro" id="IPR050373">
    <property type="entry name" value="Fibrinogen_C-term_domain"/>
</dbReference>
<dbReference type="InParanoid" id="H2YBY3"/>
<dbReference type="InterPro" id="IPR002181">
    <property type="entry name" value="Fibrinogen_a/b/g_C_dom"/>
</dbReference>
<dbReference type="CDD" id="cd00087">
    <property type="entry name" value="FReD"/>
    <property type="match status" value="1"/>
</dbReference>
<dbReference type="InterPro" id="IPR036056">
    <property type="entry name" value="Fibrinogen-like_C"/>
</dbReference>
<name>H2YBY3_CIOSA</name>
<evidence type="ECO:0000313" key="5">
    <source>
        <dbReference type="Proteomes" id="UP000007875"/>
    </source>
</evidence>
<dbReference type="Ensembl" id="ENSCSAVT00000002875.1">
    <property type="protein sequence ID" value="ENSCSAVP00000002831.1"/>
    <property type="gene ID" value="ENSCSAVG00000001689.1"/>
</dbReference>
<dbReference type="GO" id="GO:0005615">
    <property type="term" value="C:extracellular space"/>
    <property type="evidence" value="ECO:0007669"/>
    <property type="project" value="TreeGrafter"/>
</dbReference>
<dbReference type="Proteomes" id="UP000007875">
    <property type="component" value="Unassembled WGS sequence"/>
</dbReference>
<reference evidence="4" key="3">
    <citation type="submission" date="2025-09" db="UniProtKB">
        <authorList>
            <consortium name="Ensembl"/>
        </authorList>
    </citation>
    <scope>IDENTIFICATION</scope>
</reference>
<reference evidence="5" key="1">
    <citation type="submission" date="2003-08" db="EMBL/GenBank/DDBJ databases">
        <authorList>
            <person name="Birren B."/>
            <person name="Nusbaum C."/>
            <person name="Abebe A."/>
            <person name="Abouelleil A."/>
            <person name="Adekoya E."/>
            <person name="Ait-zahra M."/>
            <person name="Allen N."/>
            <person name="Allen T."/>
            <person name="An P."/>
            <person name="Anderson M."/>
            <person name="Anderson S."/>
            <person name="Arachchi H."/>
            <person name="Armbruster J."/>
            <person name="Bachantsang P."/>
            <person name="Baldwin J."/>
            <person name="Barry A."/>
            <person name="Bayul T."/>
            <person name="Blitshsteyn B."/>
            <person name="Bloom T."/>
            <person name="Blye J."/>
            <person name="Boguslavskiy L."/>
            <person name="Borowsky M."/>
            <person name="Boukhgalter B."/>
            <person name="Brunache A."/>
            <person name="Butler J."/>
            <person name="Calixte N."/>
            <person name="Calvo S."/>
            <person name="Camarata J."/>
            <person name="Campo K."/>
            <person name="Chang J."/>
            <person name="Cheshatsang Y."/>
            <person name="Citroen M."/>
            <person name="Collymore A."/>
            <person name="Considine T."/>
            <person name="Cook A."/>
            <person name="Cooke P."/>
            <person name="Corum B."/>
            <person name="Cuomo C."/>
            <person name="David R."/>
            <person name="Dawoe T."/>
            <person name="Degray S."/>
            <person name="Dodge S."/>
            <person name="Dooley K."/>
            <person name="Dorje P."/>
            <person name="Dorjee K."/>
            <person name="Dorris L."/>
            <person name="Duffey N."/>
            <person name="Dupes A."/>
            <person name="Elkins T."/>
            <person name="Engels R."/>
            <person name="Erickson J."/>
            <person name="Farina A."/>
            <person name="Faro S."/>
            <person name="Ferreira P."/>
            <person name="Fischer H."/>
            <person name="Fitzgerald M."/>
            <person name="Foley K."/>
            <person name="Gage D."/>
            <person name="Galagan J."/>
            <person name="Gearin G."/>
            <person name="Gnerre S."/>
            <person name="Gnirke A."/>
            <person name="Goyette A."/>
            <person name="Graham J."/>
            <person name="Grandbois E."/>
            <person name="Gyaltsen K."/>
            <person name="Hafez N."/>
            <person name="Hagopian D."/>
            <person name="Hagos B."/>
            <person name="Hall J."/>
            <person name="Hatcher B."/>
            <person name="Heller A."/>
            <person name="Higgins H."/>
            <person name="Honan T."/>
            <person name="Horn A."/>
            <person name="Houde N."/>
            <person name="Hughes L."/>
            <person name="Hulme W."/>
            <person name="Husby E."/>
            <person name="Iliev I."/>
            <person name="Jaffe D."/>
            <person name="Jones C."/>
            <person name="Kamal M."/>
            <person name="Kamat A."/>
            <person name="Kamvysselis M."/>
            <person name="Karlsson E."/>
            <person name="Kells C."/>
            <person name="Kieu A."/>
            <person name="Kisner P."/>
            <person name="Kodira C."/>
            <person name="Kulbokas E."/>
            <person name="Labutti K."/>
            <person name="Lama D."/>
            <person name="Landers T."/>
            <person name="Leger J."/>
            <person name="Levine S."/>
            <person name="Lewis D."/>
            <person name="Lewis T."/>
            <person name="Lindblad-toh K."/>
            <person name="Liu X."/>
            <person name="Lokyitsang T."/>
            <person name="Lokyitsang Y."/>
            <person name="Lucien O."/>
            <person name="Lui A."/>
            <person name="Ma L.J."/>
            <person name="Mabbitt R."/>
            <person name="Macdonald J."/>
            <person name="Maclean C."/>
            <person name="Major J."/>
            <person name="Manning J."/>
            <person name="Marabella R."/>
            <person name="Maru K."/>
            <person name="Matthews C."/>
            <person name="Mauceli E."/>
            <person name="Mccarthy M."/>
            <person name="Mcdonough S."/>
            <person name="Mcghee T."/>
            <person name="Meldrim J."/>
            <person name="Meneus L."/>
            <person name="Mesirov J."/>
            <person name="Mihalev A."/>
            <person name="Mihova T."/>
            <person name="Mikkelsen T."/>
            <person name="Mlenga V."/>
            <person name="Moru K."/>
            <person name="Mozes J."/>
            <person name="Mulrain L."/>
            <person name="Munson G."/>
            <person name="Naylor J."/>
            <person name="Newes C."/>
            <person name="Nguyen C."/>
            <person name="Nguyen N."/>
            <person name="Nguyen T."/>
            <person name="Nicol R."/>
            <person name="Nielsen C."/>
            <person name="Nizzari M."/>
            <person name="Norbu C."/>
            <person name="Norbu N."/>
            <person name="O'donnell P."/>
            <person name="Okoawo O."/>
            <person name="O'leary S."/>
            <person name="Omotosho B."/>
            <person name="O'neill K."/>
            <person name="Osman S."/>
            <person name="Parker S."/>
            <person name="Perrin D."/>
            <person name="Phunkhang P."/>
            <person name="Piqani B."/>
            <person name="Purcell S."/>
            <person name="Rachupka T."/>
            <person name="Ramasamy U."/>
            <person name="Rameau R."/>
            <person name="Ray V."/>
            <person name="Raymond C."/>
            <person name="Retta R."/>
            <person name="Richardson S."/>
            <person name="Rise C."/>
            <person name="Rodriguez J."/>
            <person name="Rogers J."/>
            <person name="Rogov P."/>
            <person name="Rutman M."/>
            <person name="Schupbach R."/>
            <person name="Seaman C."/>
            <person name="Settipalli S."/>
            <person name="Sharpe T."/>
            <person name="Sheridan J."/>
            <person name="Sherpa N."/>
            <person name="Shi J."/>
            <person name="Smirnov S."/>
            <person name="Smith C."/>
            <person name="Sougnez C."/>
            <person name="Spencer B."/>
            <person name="Stalker J."/>
            <person name="Stange-thomann N."/>
            <person name="Stavropoulos S."/>
            <person name="Stetson K."/>
            <person name="Stone C."/>
            <person name="Stone S."/>
            <person name="Stubbs M."/>
            <person name="Talamas J."/>
            <person name="Tchuinga P."/>
            <person name="Tenzing P."/>
            <person name="Tesfaye S."/>
            <person name="Theodore J."/>
            <person name="Thoulutsang Y."/>
            <person name="Topham K."/>
            <person name="Towey S."/>
            <person name="Tsamla T."/>
            <person name="Tsomo N."/>
            <person name="Vallee D."/>
            <person name="Vassiliev H."/>
            <person name="Venkataraman V."/>
            <person name="Vinson J."/>
            <person name="Vo A."/>
            <person name="Wade C."/>
            <person name="Wang S."/>
            <person name="Wangchuk T."/>
            <person name="Wangdi T."/>
            <person name="Whittaker C."/>
            <person name="Wilkinson J."/>
            <person name="Wu Y."/>
            <person name="Wyman D."/>
            <person name="Yadav S."/>
            <person name="Yang S."/>
            <person name="Yang X."/>
            <person name="Yeager S."/>
            <person name="Yee E."/>
            <person name="Young G."/>
            <person name="Zainoun J."/>
            <person name="Zembeck L."/>
            <person name="Zimmer A."/>
            <person name="Zody M."/>
            <person name="Lander E."/>
        </authorList>
    </citation>
    <scope>NUCLEOTIDE SEQUENCE [LARGE SCALE GENOMIC DNA]</scope>
</reference>
<keyword evidence="5" id="KW-1185">Reference proteome</keyword>
<keyword evidence="1" id="KW-1015">Disulfide bond</keyword>
<dbReference type="FunFam" id="3.90.215.10:FF:000001">
    <property type="entry name" value="Tenascin isoform 1"/>
    <property type="match status" value="1"/>
</dbReference>
<proteinExistence type="predicted"/>
<dbReference type="NCBIfam" id="NF040941">
    <property type="entry name" value="GGGWT_bact"/>
    <property type="match status" value="1"/>
</dbReference>
<feature type="region of interest" description="Disordered" evidence="2">
    <location>
        <begin position="1"/>
        <end position="42"/>
    </location>
</feature>
<dbReference type="PROSITE" id="PS51406">
    <property type="entry name" value="FIBRINOGEN_C_2"/>
    <property type="match status" value="1"/>
</dbReference>
<dbReference type="AlphaFoldDB" id="H2YBY3"/>
<dbReference type="GeneTree" id="ENSGT00940000163282"/>
<dbReference type="PANTHER" id="PTHR19143">
    <property type="entry name" value="FIBRINOGEN/TENASCIN/ANGIOPOEITIN"/>
    <property type="match status" value="1"/>
</dbReference>
<feature type="domain" description="Fibrinogen C-terminal" evidence="3">
    <location>
        <begin position="45"/>
        <end position="260"/>
    </location>
</feature>
<dbReference type="InterPro" id="IPR014716">
    <property type="entry name" value="Fibrinogen_a/b/g_C_1"/>
</dbReference>
<evidence type="ECO:0000313" key="4">
    <source>
        <dbReference type="Ensembl" id="ENSCSAVP00000002831.1"/>
    </source>
</evidence>
<reference evidence="4" key="2">
    <citation type="submission" date="2025-08" db="UniProtKB">
        <authorList>
            <consortium name="Ensembl"/>
        </authorList>
    </citation>
    <scope>IDENTIFICATION</scope>
</reference>
<dbReference type="OMA" id="DNCAHAN"/>
<dbReference type="Gene3D" id="3.90.215.10">
    <property type="entry name" value="Gamma Fibrinogen, chain A, domain 1"/>
    <property type="match status" value="1"/>
</dbReference>
<accession>H2YBY3</accession>
<organism evidence="4 5">
    <name type="scientific">Ciona savignyi</name>
    <name type="common">Pacific transparent sea squirt</name>
    <dbReference type="NCBI Taxonomy" id="51511"/>
    <lineage>
        <taxon>Eukaryota</taxon>
        <taxon>Metazoa</taxon>
        <taxon>Chordata</taxon>
        <taxon>Tunicata</taxon>
        <taxon>Ascidiacea</taxon>
        <taxon>Phlebobranchia</taxon>
        <taxon>Cionidae</taxon>
        <taxon>Ciona</taxon>
    </lineage>
</organism>
<evidence type="ECO:0000259" key="3">
    <source>
        <dbReference type="PROSITE" id="PS51406"/>
    </source>
</evidence>
<dbReference type="eggNOG" id="KOG2579">
    <property type="taxonomic scope" value="Eukaryota"/>
</dbReference>
<sequence length="260" mass="29064">SDSASQKGEVGWPGKRGPAGSVGPKGNVGAVGVKGEPGQSDTHKLPVKLLTTDCKVAQYAGNNVSGIYNITRHGNIFQVFCDMKTDEGGWTVFQRRIIGEQDFFLNWDEYRRGFGNINKEFWIGLDDLHSLTSHGNFELRIDLKDCENRTQYAKYRPFKVLGPSTNYQLQVTGFQGSPGMRDSLSYHNGRPFSTKDQDNDSHSSSNCAVTYQGGWWNGACHDSNLNGPYLPCVNTPISMNWHNGTGHFGYRFSEMKFRPY</sequence>
<evidence type="ECO:0000256" key="2">
    <source>
        <dbReference type="SAM" id="MobiDB-lite"/>
    </source>
</evidence>